<dbReference type="OrthoDB" id="9805770at2"/>
<dbReference type="EMBL" id="CP031264">
    <property type="protein sequence ID" value="AXI80208.1"/>
    <property type="molecule type" value="Genomic_DNA"/>
</dbReference>
<dbReference type="AlphaFoldDB" id="A0A345T2K3"/>
<evidence type="ECO:0000313" key="3">
    <source>
        <dbReference type="Proteomes" id="UP000249340"/>
    </source>
</evidence>
<proteinExistence type="predicted"/>
<dbReference type="Gene3D" id="3.30.559.10">
    <property type="entry name" value="Chloramphenicol acetyltransferase-like domain"/>
    <property type="match status" value="1"/>
</dbReference>
<dbReference type="RefSeq" id="WP_111494374.1">
    <property type="nucleotide sequence ID" value="NZ_CP031264.1"/>
</dbReference>
<keyword evidence="2" id="KW-0012">Acyltransferase</keyword>
<dbReference type="Proteomes" id="UP000249340">
    <property type="component" value="Chromosome"/>
</dbReference>
<keyword evidence="3" id="KW-1185">Reference proteome</keyword>
<accession>A0A345T2K3</accession>
<dbReference type="SUPFAM" id="SSF52777">
    <property type="entry name" value="CoA-dependent acyltransferases"/>
    <property type="match status" value="1"/>
</dbReference>
<gene>
    <name evidence="2" type="ORF">C7M71_025245</name>
</gene>
<organism evidence="2 3">
    <name type="scientific">Peterkaempfera bronchialis</name>
    <dbReference type="NCBI Taxonomy" id="2126346"/>
    <lineage>
        <taxon>Bacteria</taxon>
        <taxon>Bacillati</taxon>
        <taxon>Actinomycetota</taxon>
        <taxon>Actinomycetes</taxon>
        <taxon>Kitasatosporales</taxon>
        <taxon>Streptomycetaceae</taxon>
        <taxon>Peterkaempfera</taxon>
    </lineage>
</organism>
<keyword evidence="2" id="KW-0808">Transferase</keyword>
<dbReference type="InterPro" id="IPR023213">
    <property type="entry name" value="CAT-like_dom_sf"/>
</dbReference>
<dbReference type="InterPro" id="IPR001078">
    <property type="entry name" value="2-oxoacid_DH_actylTfrase"/>
</dbReference>
<dbReference type="GO" id="GO:0016746">
    <property type="term" value="F:acyltransferase activity"/>
    <property type="evidence" value="ECO:0007669"/>
    <property type="project" value="UniProtKB-KW"/>
</dbReference>
<reference evidence="3" key="1">
    <citation type="submission" date="2018-07" db="EMBL/GenBank/DDBJ databases">
        <title>Streptacidiphilus bronchialis DSM 106435 chromosome.</title>
        <authorList>
            <person name="Batra D."/>
            <person name="Gulvik C.A."/>
        </authorList>
    </citation>
    <scope>NUCLEOTIDE SEQUENCE [LARGE SCALE GENOMIC DNA]</scope>
    <source>
        <strain evidence="3">DSM 106435</strain>
    </source>
</reference>
<protein>
    <submittedName>
        <fullName evidence="2">Acyltransferase</fullName>
    </submittedName>
</protein>
<evidence type="ECO:0000259" key="1">
    <source>
        <dbReference type="Pfam" id="PF00198"/>
    </source>
</evidence>
<name>A0A345T2K3_9ACTN</name>
<dbReference type="Pfam" id="PF00198">
    <property type="entry name" value="2-oxoacid_dh"/>
    <property type="match status" value="1"/>
</dbReference>
<sequence length="275" mass="29596">MGSPTGRAPQLAPPPRERRHTLFFLEAIRDFSPVFLDTEIDATRLLADRDRARADGLRRSVAGYVLVAAGGVLARHPEANAAYRGGLRPRLARFATVAGKITLDRTLDGTRVVLSTVVPDPHTAGLAEVQRRLDRVRDGDPAELPEFAGIRALHAAPWLRARWRFARAARDLTLRPLITGTFAVTSLGHRPVDGFHSVGGTTITLGVGRIVERPVVRDGAIVAAPVLRLSLAFDHRVIDGAEAADVLAEIREALEEWPAPAGAPDRAPADARSAG</sequence>
<dbReference type="KEGG" id="stri:C7M71_025245"/>
<evidence type="ECO:0000313" key="2">
    <source>
        <dbReference type="EMBL" id="AXI80208.1"/>
    </source>
</evidence>
<feature type="domain" description="2-oxoacid dehydrogenase acyltransferase catalytic" evidence="1">
    <location>
        <begin position="171"/>
        <end position="257"/>
    </location>
</feature>